<name>A0A2M4C8Z4_9DIPT</name>
<organism evidence="2">
    <name type="scientific">Anopheles marajoara</name>
    <dbReference type="NCBI Taxonomy" id="58244"/>
    <lineage>
        <taxon>Eukaryota</taxon>
        <taxon>Metazoa</taxon>
        <taxon>Ecdysozoa</taxon>
        <taxon>Arthropoda</taxon>
        <taxon>Hexapoda</taxon>
        <taxon>Insecta</taxon>
        <taxon>Pterygota</taxon>
        <taxon>Neoptera</taxon>
        <taxon>Endopterygota</taxon>
        <taxon>Diptera</taxon>
        <taxon>Nematocera</taxon>
        <taxon>Culicoidea</taxon>
        <taxon>Culicidae</taxon>
        <taxon>Anophelinae</taxon>
        <taxon>Anopheles</taxon>
    </lineage>
</organism>
<protein>
    <submittedName>
        <fullName evidence="2">Putative secreted protein</fullName>
    </submittedName>
</protein>
<evidence type="ECO:0000313" key="2">
    <source>
        <dbReference type="EMBL" id="MBW61448.1"/>
    </source>
</evidence>
<feature type="chain" id="PRO_5014831119" evidence="1">
    <location>
        <begin position="19"/>
        <end position="109"/>
    </location>
</feature>
<accession>A0A2M4C8Z4</accession>
<dbReference type="EMBL" id="GGFJ01012307">
    <property type="protein sequence ID" value="MBW61448.1"/>
    <property type="molecule type" value="Transcribed_RNA"/>
</dbReference>
<feature type="signal peptide" evidence="1">
    <location>
        <begin position="1"/>
        <end position="18"/>
    </location>
</feature>
<reference evidence="2" key="1">
    <citation type="submission" date="2018-01" db="EMBL/GenBank/DDBJ databases">
        <title>An insight into the sialome of Amazonian anophelines.</title>
        <authorList>
            <person name="Ribeiro J.M."/>
            <person name="Scarpassa V."/>
            <person name="Calvo E."/>
        </authorList>
    </citation>
    <scope>NUCLEOTIDE SEQUENCE</scope>
    <source>
        <tissue evidence="2">Salivary glands</tissue>
    </source>
</reference>
<proteinExistence type="predicted"/>
<evidence type="ECO:0000256" key="1">
    <source>
        <dbReference type="SAM" id="SignalP"/>
    </source>
</evidence>
<dbReference type="AlphaFoldDB" id="A0A2M4C8Z4"/>
<keyword evidence="1" id="KW-0732">Signal</keyword>
<sequence length="109" mass="12658">MCFVSLLFFIYLLGGSLSDTETIKRNVIVNGKQRPMCYEPRVCIVHSRSSALSVSKAKLIDDMMSSSSSSRRCSAWKWARMKHKSAVCLRVRVYECECEWVVLRMRWNI</sequence>